<gene>
    <name evidence="1" type="ORF">BSTOLATCC_MIC23459</name>
</gene>
<evidence type="ECO:0000313" key="2">
    <source>
        <dbReference type="Proteomes" id="UP001162131"/>
    </source>
</evidence>
<name>A0AAU9IUC3_9CILI</name>
<comment type="caution">
    <text evidence="1">The sequence shown here is derived from an EMBL/GenBank/DDBJ whole genome shotgun (WGS) entry which is preliminary data.</text>
</comment>
<accession>A0AAU9IUC3</accession>
<dbReference type="AlphaFoldDB" id="A0AAU9IUC3"/>
<evidence type="ECO:0000313" key="1">
    <source>
        <dbReference type="EMBL" id="CAG9319251.1"/>
    </source>
</evidence>
<keyword evidence="2" id="KW-1185">Reference proteome</keyword>
<protein>
    <submittedName>
        <fullName evidence="1">Uncharacterized protein</fullName>
    </submittedName>
</protein>
<organism evidence="1 2">
    <name type="scientific">Blepharisma stoltei</name>
    <dbReference type="NCBI Taxonomy" id="1481888"/>
    <lineage>
        <taxon>Eukaryota</taxon>
        <taxon>Sar</taxon>
        <taxon>Alveolata</taxon>
        <taxon>Ciliophora</taxon>
        <taxon>Postciliodesmatophora</taxon>
        <taxon>Heterotrichea</taxon>
        <taxon>Heterotrichida</taxon>
        <taxon>Blepharismidae</taxon>
        <taxon>Blepharisma</taxon>
    </lineage>
</organism>
<dbReference type="EMBL" id="CAJZBQ010000022">
    <property type="protein sequence ID" value="CAG9319251.1"/>
    <property type="molecule type" value="Genomic_DNA"/>
</dbReference>
<dbReference type="Proteomes" id="UP001162131">
    <property type="component" value="Unassembled WGS sequence"/>
</dbReference>
<reference evidence="1" key="1">
    <citation type="submission" date="2021-09" db="EMBL/GenBank/DDBJ databases">
        <authorList>
            <consortium name="AG Swart"/>
            <person name="Singh M."/>
            <person name="Singh A."/>
            <person name="Seah K."/>
            <person name="Emmerich C."/>
        </authorList>
    </citation>
    <scope>NUCLEOTIDE SEQUENCE</scope>
    <source>
        <strain evidence="1">ATCC30299</strain>
    </source>
</reference>
<sequence>MGNLVRKLQEVYLTYIQLSKSLRQSPIFLIRCAYTYRYNQEPPYYPAAYGWSQPQTFTQHWKRWYWSRSQGSTHPKHLCSHHWDTKCL</sequence>
<proteinExistence type="predicted"/>